<dbReference type="Proteomes" id="UP000241167">
    <property type="component" value="Unassembled WGS sequence"/>
</dbReference>
<dbReference type="GO" id="GO:0004767">
    <property type="term" value="F:sphingomyelin phosphodiesterase activity"/>
    <property type="evidence" value="ECO:0007669"/>
    <property type="project" value="InterPro"/>
</dbReference>
<comment type="caution">
    <text evidence="1">The sequence shown here is derived from an EMBL/GenBank/DDBJ whole genome shotgun (WGS) entry which is preliminary data.</text>
</comment>
<dbReference type="InterPro" id="IPR036691">
    <property type="entry name" value="Endo/exonu/phosph_ase_sf"/>
</dbReference>
<dbReference type="Gene3D" id="3.60.10.10">
    <property type="entry name" value="Endonuclease/exonuclease/phosphatase"/>
    <property type="match status" value="1"/>
</dbReference>
<dbReference type="SUPFAM" id="SSF56219">
    <property type="entry name" value="DNase I-like"/>
    <property type="match status" value="1"/>
</dbReference>
<evidence type="ECO:0008006" key="3">
    <source>
        <dbReference type="Google" id="ProtNLM"/>
    </source>
</evidence>
<keyword evidence="2" id="KW-1185">Reference proteome</keyword>
<evidence type="ECO:0000313" key="2">
    <source>
        <dbReference type="Proteomes" id="UP000241167"/>
    </source>
</evidence>
<dbReference type="AlphaFoldDB" id="A0A2P7QDZ3"/>
<organism evidence="1 2">
    <name type="scientific">Allosphingosinicella deserti</name>
    <dbReference type="NCBI Taxonomy" id="2116704"/>
    <lineage>
        <taxon>Bacteria</taxon>
        <taxon>Pseudomonadati</taxon>
        <taxon>Pseudomonadota</taxon>
        <taxon>Alphaproteobacteria</taxon>
        <taxon>Sphingomonadales</taxon>
        <taxon>Sphingomonadaceae</taxon>
        <taxon>Allosphingosinicella</taxon>
    </lineage>
</organism>
<gene>
    <name evidence="1" type="ORF">C7I55_27520</name>
</gene>
<sequence length="225" mass="25385">MRRFLPSGLYILSDHPIVDTDRKPFRKRECAGYDCLANKGILYARILLKGVPQPLELFDTHLNSRGAAGVSAQRSLLAHQLQVEELMSFIEQRRSPDYPMIFGGDFNMRNAPDRFETFATRKSWPLVHEWCVARENVCDVQLSWDGDQPWMDTQDLQGFASGKLVQVSPIRLEAMFDVPWRGAPLSDHDGLLVTYRLSWQRGSGDALSRCDAPVPDVDPGLIGAP</sequence>
<dbReference type="EMBL" id="PXYI01000020">
    <property type="protein sequence ID" value="PSJ36164.1"/>
    <property type="molecule type" value="Genomic_DNA"/>
</dbReference>
<proteinExistence type="predicted"/>
<reference evidence="1 2" key="1">
    <citation type="submission" date="2018-03" db="EMBL/GenBank/DDBJ databases">
        <title>The draft genome of Sphingosinicella sp. GL-C-18.</title>
        <authorList>
            <person name="Liu L."/>
            <person name="Li L."/>
            <person name="Liang L."/>
            <person name="Zhang X."/>
            <person name="Wang T."/>
        </authorList>
    </citation>
    <scope>NUCLEOTIDE SEQUENCE [LARGE SCALE GENOMIC DNA]</scope>
    <source>
        <strain evidence="1 2">GL-C-18</strain>
    </source>
</reference>
<evidence type="ECO:0000313" key="1">
    <source>
        <dbReference type="EMBL" id="PSJ36164.1"/>
    </source>
</evidence>
<accession>A0A2P7QDZ3</accession>
<protein>
    <recommendedName>
        <fullName evidence="3">Endonuclease/exonuclease/phosphatase domain-containing protein</fullName>
    </recommendedName>
</protein>
<dbReference type="InterPro" id="IPR038772">
    <property type="entry name" value="Sph/SMPD2-like"/>
</dbReference>
<dbReference type="PANTHER" id="PTHR16320">
    <property type="entry name" value="SPHINGOMYELINASE FAMILY MEMBER"/>
    <property type="match status" value="1"/>
</dbReference>
<name>A0A2P7QDZ3_9SPHN</name>
<dbReference type="PANTHER" id="PTHR16320:SF23">
    <property type="entry name" value="SPHINGOMYELINASE C 1"/>
    <property type="match status" value="1"/>
</dbReference>